<dbReference type="EMBL" id="CP049142">
    <property type="protein sequence ID" value="QIE91404.1"/>
    <property type="molecule type" value="Genomic_DNA"/>
</dbReference>
<geneLocation type="plasmid" evidence="2">
    <name>ppnihbp1_1</name>
</geneLocation>
<evidence type="ECO:0000313" key="2">
    <source>
        <dbReference type="Proteomes" id="UP000501063"/>
    </source>
</evidence>
<evidence type="ECO:0000313" key="1">
    <source>
        <dbReference type="EMBL" id="QIE91404.1"/>
    </source>
</evidence>
<sequence>MSPEFIKRAAQWIVGEDTGLSSISIWAHMMGVEPEDGFTTPSDPSDLGRCLRLLRAFPEWDQRIAEMADCGRGWQVLAHHWRELEQLMTNEVGIDWSKGQSAPRTLARMRTLLDPAKV</sequence>
<proteinExistence type="predicted"/>
<dbReference type="AlphaFoldDB" id="A0A6G6J828"/>
<keyword evidence="1" id="KW-0614">Plasmid</keyword>
<dbReference type="KEGG" id="pnt:G5B91_34240"/>
<dbReference type="RefSeq" id="WP_024767786.1">
    <property type="nucleotide sequence ID" value="NZ_CP049142.1"/>
</dbReference>
<reference evidence="1 2" key="1">
    <citation type="submission" date="2020-02" db="EMBL/GenBank/DDBJ databases">
        <title>Integrative conjugative elements (ICEs) and plasmids drive adaptation of Pseudomonas nitroreducens strain HBP1 to wastewater environment.</title>
        <authorList>
            <person name="Sentchilo V."/>
            <person name="Carraro N."/>
            <person name="Bertelli C."/>
            <person name="van der Meer J.R."/>
        </authorList>
    </citation>
    <scope>NUCLEOTIDE SEQUENCE [LARGE SCALE GENOMIC DNA]</scope>
    <source>
        <strain evidence="1 2">HBP1</strain>
        <plasmid evidence="2">ppnihbp1_1</plasmid>
    </source>
</reference>
<accession>A0A6G6J828</accession>
<dbReference type="Proteomes" id="UP000501063">
    <property type="component" value="Plasmid pPniHBP1_1"/>
</dbReference>
<name>A0A6G6J828_PSENT</name>
<organism evidence="1 2">
    <name type="scientific">Pseudomonas nitroreducens</name>
    <dbReference type="NCBI Taxonomy" id="46680"/>
    <lineage>
        <taxon>Bacteria</taxon>
        <taxon>Pseudomonadati</taxon>
        <taxon>Pseudomonadota</taxon>
        <taxon>Gammaproteobacteria</taxon>
        <taxon>Pseudomonadales</taxon>
        <taxon>Pseudomonadaceae</taxon>
        <taxon>Pseudomonas</taxon>
    </lineage>
</organism>
<gene>
    <name evidence="1" type="ORF">G5B91_34240</name>
</gene>
<protein>
    <submittedName>
        <fullName evidence="1">Uncharacterized protein</fullName>
    </submittedName>
</protein>